<keyword evidence="4" id="KW-1185">Reference proteome</keyword>
<sequence length="353" mass="39241">MINGLPKRCDRKPCGGGCFCMPEHQQETCEVVATIPSGADAFCQQCDRLQKSDDEEVYEKILDYLCYEVVMKCHLASTAADKEDAFMNIDVSNFVTDLDSECREFLSSLKESRALFRVQHSAQQHTLSSMLADMTLTSEPEQSARQSPIRIPRSRQTSHQGTPIVSQSNVPSAAPSVCEFKDTPNMAAKILTLERVSELEAEVESLKSEKEQSRMRITELEHEVTTLKTQNNALFAEVESHKGELTSAPGPSQPAAKSYVTKKQLESQLKAALKRSNELEAQVSVLSEELNDIEELESLLDPPLNSAGYDWSTDRNCGPKIRAAVYLFDIEYESSDASQPLATTNDAKDKLTF</sequence>
<feature type="coiled-coil region" evidence="1">
    <location>
        <begin position="262"/>
        <end position="296"/>
    </location>
</feature>
<organism evidence="3 4">
    <name type="scientific">Cymbomonas tetramitiformis</name>
    <dbReference type="NCBI Taxonomy" id="36881"/>
    <lineage>
        <taxon>Eukaryota</taxon>
        <taxon>Viridiplantae</taxon>
        <taxon>Chlorophyta</taxon>
        <taxon>Pyramimonadophyceae</taxon>
        <taxon>Pyramimonadales</taxon>
        <taxon>Pyramimonadaceae</taxon>
        <taxon>Cymbomonas</taxon>
    </lineage>
</organism>
<protein>
    <submittedName>
        <fullName evidence="3">Uncharacterized protein</fullName>
    </submittedName>
</protein>
<comment type="caution">
    <text evidence="3">The sequence shown here is derived from an EMBL/GenBank/DDBJ whole genome shotgun (WGS) entry which is preliminary data.</text>
</comment>
<evidence type="ECO:0000313" key="4">
    <source>
        <dbReference type="Proteomes" id="UP001190700"/>
    </source>
</evidence>
<feature type="region of interest" description="Disordered" evidence="2">
    <location>
        <begin position="137"/>
        <end position="171"/>
    </location>
</feature>
<name>A0AAE0CFJ9_9CHLO</name>
<dbReference type="EMBL" id="LGRX02024825">
    <property type="protein sequence ID" value="KAK3253458.1"/>
    <property type="molecule type" value="Genomic_DNA"/>
</dbReference>
<feature type="coiled-coil region" evidence="1">
    <location>
        <begin position="189"/>
        <end position="237"/>
    </location>
</feature>
<gene>
    <name evidence="3" type="ORF">CYMTET_37293</name>
</gene>
<feature type="compositionally biased region" description="Polar residues" evidence="2">
    <location>
        <begin position="154"/>
        <end position="171"/>
    </location>
</feature>
<reference evidence="3 4" key="1">
    <citation type="journal article" date="2015" name="Genome Biol. Evol.">
        <title>Comparative Genomics of a Bacterivorous Green Alga Reveals Evolutionary Causalities and Consequences of Phago-Mixotrophic Mode of Nutrition.</title>
        <authorList>
            <person name="Burns J.A."/>
            <person name="Paasch A."/>
            <person name="Narechania A."/>
            <person name="Kim E."/>
        </authorList>
    </citation>
    <scope>NUCLEOTIDE SEQUENCE [LARGE SCALE GENOMIC DNA]</scope>
    <source>
        <strain evidence="3 4">PLY_AMNH</strain>
    </source>
</reference>
<proteinExistence type="predicted"/>
<accession>A0AAE0CFJ9</accession>
<dbReference type="Proteomes" id="UP001190700">
    <property type="component" value="Unassembled WGS sequence"/>
</dbReference>
<evidence type="ECO:0000256" key="1">
    <source>
        <dbReference type="SAM" id="Coils"/>
    </source>
</evidence>
<evidence type="ECO:0000256" key="2">
    <source>
        <dbReference type="SAM" id="MobiDB-lite"/>
    </source>
</evidence>
<dbReference type="AlphaFoldDB" id="A0AAE0CFJ9"/>
<feature type="compositionally biased region" description="Polar residues" evidence="2">
    <location>
        <begin position="137"/>
        <end position="146"/>
    </location>
</feature>
<evidence type="ECO:0000313" key="3">
    <source>
        <dbReference type="EMBL" id="KAK3253458.1"/>
    </source>
</evidence>
<keyword evidence="1" id="KW-0175">Coiled coil</keyword>